<name>A0A346RGN9_9CUCU</name>
<evidence type="ECO:0000256" key="11">
    <source>
        <dbReference type="SAM" id="Phobius"/>
    </source>
</evidence>
<geneLocation type="mitochondrion" evidence="12"/>
<dbReference type="Gene3D" id="1.10.287.3510">
    <property type="match status" value="1"/>
</dbReference>
<dbReference type="EMBL" id="MG193378">
    <property type="protein sequence ID" value="AXS65236.1"/>
    <property type="molecule type" value="Genomic_DNA"/>
</dbReference>
<protein>
    <recommendedName>
        <fullName evidence="3">NADH-ubiquinone oxidoreductase chain 4L</fullName>
    </recommendedName>
    <alternativeName>
        <fullName evidence="9">NADH dehydrogenase subunit 4L</fullName>
    </alternativeName>
</protein>
<organism evidence="12">
    <name type="scientific">Curculionoidea sp. 18 KM-2017</name>
    <dbReference type="NCBI Taxonomy" id="2219401"/>
    <lineage>
        <taxon>Eukaryota</taxon>
        <taxon>Metazoa</taxon>
        <taxon>Ecdysozoa</taxon>
        <taxon>Arthropoda</taxon>
        <taxon>Hexapoda</taxon>
        <taxon>Insecta</taxon>
        <taxon>Pterygota</taxon>
        <taxon>Neoptera</taxon>
        <taxon>Endopterygota</taxon>
        <taxon>Coleoptera</taxon>
        <taxon>Polyphaga</taxon>
        <taxon>Cucujiformia</taxon>
    </lineage>
</organism>
<keyword evidence="4 11" id="KW-0812">Transmembrane</keyword>
<dbReference type="InterPro" id="IPR039428">
    <property type="entry name" value="NUOK/Mnh_C1-like"/>
</dbReference>
<comment type="catalytic activity">
    <reaction evidence="10">
        <text>a ubiquinone + NADH + 5 H(+)(in) = a ubiquinol + NAD(+) + 4 H(+)(out)</text>
        <dbReference type="Rhea" id="RHEA:29091"/>
        <dbReference type="Rhea" id="RHEA-COMP:9565"/>
        <dbReference type="Rhea" id="RHEA-COMP:9566"/>
        <dbReference type="ChEBI" id="CHEBI:15378"/>
        <dbReference type="ChEBI" id="CHEBI:16389"/>
        <dbReference type="ChEBI" id="CHEBI:17976"/>
        <dbReference type="ChEBI" id="CHEBI:57540"/>
        <dbReference type="ChEBI" id="CHEBI:57945"/>
        <dbReference type="EC" id="7.1.1.2"/>
    </reaction>
</comment>
<evidence type="ECO:0000256" key="9">
    <source>
        <dbReference type="ARBA" id="ARBA00031586"/>
    </source>
</evidence>
<evidence type="ECO:0000256" key="1">
    <source>
        <dbReference type="ARBA" id="ARBA00004141"/>
    </source>
</evidence>
<feature type="transmembrane region" description="Helical" evidence="11">
    <location>
        <begin position="35"/>
        <end position="53"/>
    </location>
</feature>
<evidence type="ECO:0000256" key="8">
    <source>
        <dbReference type="ARBA" id="ARBA00023136"/>
    </source>
</evidence>
<reference evidence="12" key="1">
    <citation type="journal article" date="2018" name="J. ISSAAS">
        <title>The contribution of mitochondrial metagenomics to large-scale data mining and phylogenetic analysis of Coleoptera.</title>
        <authorList>
            <person name="Miller K."/>
            <person name="Linard B."/>
            <person name="Motyka M."/>
            <person name="Bocek M."/>
            <person name="Vogler A.P."/>
        </authorList>
    </citation>
    <scope>NUCLEOTIDE SEQUENCE</scope>
</reference>
<sequence length="95" mass="11591">MYYFYLFFFLFFLSGLFVYIVKYKHFLLMLLSLESMVLSLYFIIMVWISHFFFESFLCIIYLIMSVCESALSLSLLVLLIRMYGNDQVMMFDNLW</sequence>
<evidence type="ECO:0000256" key="5">
    <source>
        <dbReference type="ARBA" id="ARBA00022967"/>
    </source>
</evidence>
<comment type="similarity">
    <text evidence="2">Belongs to the complex I subunit 4L family.</text>
</comment>
<evidence type="ECO:0000313" key="12">
    <source>
        <dbReference type="EMBL" id="AXS65236.1"/>
    </source>
</evidence>
<feature type="transmembrane region" description="Helical" evidence="11">
    <location>
        <begin position="59"/>
        <end position="80"/>
    </location>
</feature>
<evidence type="ECO:0000256" key="2">
    <source>
        <dbReference type="ARBA" id="ARBA00010519"/>
    </source>
</evidence>
<evidence type="ECO:0000256" key="7">
    <source>
        <dbReference type="ARBA" id="ARBA00023027"/>
    </source>
</evidence>
<evidence type="ECO:0000256" key="10">
    <source>
        <dbReference type="ARBA" id="ARBA00049551"/>
    </source>
</evidence>
<keyword evidence="12" id="KW-0496">Mitochondrion</keyword>
<dbReference type="GO" id="GO:0008137">
    <property type="term" value="F:NADH dehydrogenase (ubiquinone) activity"/>
    <property type="evidence" value="ECO:0007669"/>
    <property type="project" value="UniProtKB-EC"/>
</dbReference>
<keyword evidence="7" id="KW-0520">NAD</keyword>
<dbReference type="AlphaFoldDB" id="A0A346RGN9"/>
<feature type="transmembrane region" description="Helical" evidence="11">
    <location>
        <begin position="6"/>
        <end position="23"/>
    </location>
</feature>
<keyword evidence="5" id="KW-1278">Translocase</keyword>
<comment type="subcellular location">
    <subcellularLocation>
        <location evidence="1">Membrane</location>
        <topology evidence="1">Multi-pass membrane protein</topology>
    </subcellularLocation>
</comment>
<evidence type="ECO:0000256" key="6">
    <source>
        <dbReference type="ARBA" id="ARBA00022989"/>
    </source>
</evidence>
<dbReference type="GO" id="GO:0016020">
    <property type="term" value="C:membrane"/>
    <property type="evidence" value="ECO:0007669"/>
    <property type="project" value="UniProtKB-SubCell"/>
</dbReference>
<keyword evidence="8 11" id="KW-0472">Membrane</keyword>
<accession>A0A346RGN9</accession>
<evidence type="ECO:0000256" key="4">
    <source>
        <dbReference type="ARBA" id="ARBA00022692"/>
    </source>
</evidence>
<evidence type="ECO:0000256" key="3">
    <source>
        <dbReference type="ARBA" id="ARBA00016612"/>
    </source>
</evidence>
<proteinExistence type="inferred from homology"/>
<dbReference type="Pfam" id="PF00420">
    <property type="entry name" value="Oxidored_q2"/>
    <property type="match status" value="1"/>
</dbReference>
<keyword evidence="6 11" id="KW-1133">Transmembrane helix</keyword>
<gene>
    <name evidence="12" type="primary">nad4l</name>
</gene>